<dbReference type="InterPro" id="IPR029044">
    <property type="entry name" value="Nucleotide-diphossugar_trans"/>
</dbReference>
<protein>
    <submittedName>
        <fullName evidence="3">Arabinopyranose mutase-like protein</fullName>
    </submittedName>
</protein>
<dbReference type="PANTHER" id="PTHR31362">
    <property type="entry name" value="GLYCOSYLTRANSFERASE STELLO1-RELATED"/>
    <property type="match status" value="1"/>
</dbReference>
<name>A0A0G1X0R8_9BACT</name>
<proteinExistence type="predicted"/>
<gene>
    <name evidence="3" type="ORF">UY67_C0006G0046</name>
</gene>
<evidence type="ECO:0000313" key="3">
    <source>
        <dbReference type="EMBL" id="KKW24591.1"/>
    </source>
</evidence>
<reference evidence="3 4" key="1">
    <citation type="journal article" date="2015" name="Nature">
        <title>rRNA introns, odd ribosomes, and small enigmatic genomes across a large radiation of phyla.</title>
        <authorList>
            <person name="Brown C.T."/>
            <person name="Hug L.A."/>
            <person name="Thomas B.C."/>
            <person name="Sharon I."/>
            <person name="Castelle C.J."/>
            <person name="Singh A."/>
            <person name="Wilkins M.J."/>
            <person name="Williams K.H."/>
            <person name="Banfield J.F."/>
        </authorList>
    </citation>
    <scope>NUCLEOTIDE SEQUENCE [LARGE SCALE GENOMIC DNA]</scope>
</reference>
<comment type="caution">
    <text evidence="3">The sequence shown here is derived from an EMBL/GenBank/DDBJ whole genome shotgun (WGS) entry which is preliminary data.</text>
</comment>
<dbReference type="SUPFAM" id="SSF53448">
    <property type="entry name" value="Nucleotide-diphospho-sugar transferases"/>
    <property type="match status" value="1"/>
</dbReference>
<dbReference type="Pfam" id="PF03214">
    <property type="entry name" value="RGP"/>
    <property type="match status" value="1"/>
</dbReference>
<sequence length="379" mass="43780">MNKAPHYAIVTTTIFIPKLLKAYVADAKKYNRDILFVVIGDKKTPPETEVFCRELQRTSGFRVEYFSPEMQESYLSRFPSLKKYLPWNCIMRRNVGMLYAYEQGCEIIATIDDDNFLAAPDYVGNHRLGGEVPMSVITSSTKWANVCRLLDEKQGRTIYHRGFPLEKRMKNEKWTERRQKVTPVVNAGLWLGEPDVDAIERLYHFTDPTTATKWNRKENIALGRGTWSPFNSQNTALLRRAIPAYFLSPMPSGYFDKNGNAIPTRYDDIWGAYILKHIADHMGEAITFGAPIVRQNRNPHNYWKDFDMERHGLALSERFVKTLASISLNGKDYRSCYAELAMLFPGAMLARADLSPQERTYLEGYFEGMRIWRDTFSSL</sequence>
<evidence type="ECO:0000256" key="2">
    <source>
        <dbReference type="ARBA" id="ARBA00023034"/>
    </source>
</evidence>
<keyword evidence="2" id="KW-0333">Golgi apparatus</keyword>
<dbReference type="InterPro" id="IPR037595">
    <property type="entry name" value="RGP_fam"/>
</dbReference>
<evidence type="ECO:0000256" key="1">
    <source>
        <dbReference type="ARBA" id="ARBA00004555"/>
    </source>
</evidence>
<comment type="subcellular location">
    <subcellularLocation>
        <location evidence="1">Golgi apparatus</location>
    </subcellularLocation>
</comment>
<evidence type="ECO:0000313" key="4">
    <source>
        <dbReference type="Proteomes" id="UP000034273"/>
    </source>
</evidence>
<dbReference type="AlphaFoldDB" id="A0A0G1X0R8"/>
<organism evidence="3 4">
    <name type="scientific">Candidatus Kaiserbacteria bacterium GW2011_GWA2_52_12</name>
    <dbReference type="NCBI Taxonomy" id="1618671"/>
    <lineage>
        <taxon>Bacteria</taxon>
        <taxon>Candidatus Kaiseribacteriota</taxon>
    </lineage>
</organism>
<dbReference type="EMBL" id="LCQW01000006">
    <property type="protein sequence ID" value="KKW24591.1"/>
    <property type="molecule type" value="Genomic_DNA"/>
</dbReference>
<dbReference type="PANTHER" id="PTHR31362:SF0">
    <property type="entry name" value="EXOSTOSIN DOMAIN-CONTAINING PROTEIN-RELATED"/>
    <property type="match status" value="1"/>
</dbReference>
<dbReference type="Proteomes" id="UP000034273">
    <property type="component" value="Unassembled WGS sequence"/>
</dbReference>
<dbReference type="STRING" id="1618671.UY67_C0006G0046"/>
<accession>A0A0G1X0R8</accession>
<dbReference type="InterPro" id="IPR005049">
    <property type="entry name" value="STL-like"/>
</dbReference>